<sequence>MRNAAIECLLDSITDTPGGNLKSALYCFLCCLADVIGNILSFLSSTSGRQQDIFPSDLTELTDEELIARLARVPRLESQSDCRDANPVLHISPLLIAKEAQEYCSSLPDSPEANALDLVFKDTTIPLRSVNPPPGAPPGPVTKSGPRECECPPIFGPVRSARGPFTAYSDLAAYFNSRWKITMDTSGVPEDHPKRKEQFDDSQPLVLTHLDLSPSNIILGNDGRLWLIDWAWAGFYPPWFEYVAMKDQSRNENVVGFEDMSWEAFVPFICGPYFKQEAWLREVAQILCYVK</sequence>
<name>A0A9P5P0C1_GYMJU</name>
<evidence type="ECO:0000313" key="3">
    <source>
        <dbReference type="EMBL" id="KAF8914375.1"/>
    </source>
</evidence>
<gene>
    <name evidence="3" type="ORF">CPB84DRAFT_1957089</name>
</gene>
<dbReference type="InterPro" id="IPR002575">
    <property type="entry name" value="Aminoglycoside_PTrfase"/>
</dbReference>
<dbReference type="SUPFAM" id="SSF56112">
    <property type="entry name" value="Protein kinase-like (PK-like)"/>
    <property type="match status" value="1"/>
</dbReference>
<dbReference type="Pfam" id="PF01636">
    <property type="entry name" value="APH"/>
    <property type="match status" value="1"/>
</dbReference>
<dbReference type="Proteomes" id="UP000724874">
    <property type="component" value="Unassembled WGS sequence"/>
</dbReference>
<dbReference type="PANTHER" id="PTHR21310:SF39">
    <property type="entry name" value="AMINOGLYCOSIDE PHOSPHOTRANSFERASE DOMAIN-CONTAINING PROTEIN"/>
    <property type="match status" value="1"/>
</dbReference>
<reference evidence="3" key="1">
    <citation type="submission" date="2020-11" db="EMBL/GenBank/DDBJ databases">
        <authorList>
            <consortium name="DOE Joint Genome Institute"/>
            <person name="Ahrendt S."/>
            <person name="Riley R."/>
            <person name="Andreopoulos W."/>
            <person name="LaButti K."/>
            <person name="Pangilinan J."/>
            <person name="Ruiz-duenas F.J."/>
            <person name="Barrasa J.M."/>
            <person name="Sanchez-Garcia M."/>
            <person name="Camarero S."/>
            <person name="Miyauchi S."/>
            <person name="Serrano A."/>
            <person name="Linde D."/>
            <person name="Babiker R."/>
            <person name="Drula E."/>
            <person name="Ayuso-Fernandez I."/>
            <person name="Pacheco R."/>
            <person name="Padilla G."/>
            <person name="Ferreira P."/>
            <person name="Barriuso J."/>
            <person name="Kellner H."/>
            <person name="Castanera R."/>
            <person name="Alfaro M."/>
            <person name="Ramirez L."/>
            <person name="Pisabarro A.G."/>
            <person name="Kuo A."/>
            <person name="Tritt A."/>
            <person name="Lipzen A."/>
            <person name="He G."/>
            <person name="Yan M."/>
            <person name="Ng V."/>
            <person name="Cullen D."/>
            <person name="Martin F."/>
            <person name="Rosso M.-N."/>
            <person name="Henrissat B."/>
            <person name="Hibbett D."/>
            <person name="Martinez A.T."/>
            <person name="Grigoriev I.V."/>
        </authorList>
    </citation>
    <scope>NUCLEOTIDE SEQUENCE</scope>
    <source>
        <strain evidence="3">AH 44721</strain>
    </source>
</reference>
<dbReference type="InterPro" id="IPR051678">
    <property type="entry name" value="AGP_Transferase"/>
</dbReference>
<dbReference type="Gene3D" id="3.90.1200.10">
    <property type="match status" value="1"/>
</dbReference>
<evidence type="ECO:0000313" key="4">
    <source>
        <dbReference type="Proteomes" id="UP000724874"/>
    </source>
</evidence>
<protein>
    <recommendedName>
        <fullName evidence="2">Aminoglycoside phosphotransferase domain-containing protein</fullName>
    </recommendedName>
</protein>
<dbReference type="EMBL" id="JADNYJ010000001">
    <property type="protein sequence ID" value="KAF8914375.1"/>
    <property type="molecule type" value="Genomic_DNA"/>
</dbReference>
<organism evidence="3 4">
    <name type="scientific">Gymnopilus junonius</name>
    <name type="common">Spectacular rustgill mushroom</name>
    <name type="synonym">Gymnopilus spectabilis subsp. junonius</name>
    <dbReference type="NCBI Taxonomy" id="109634"/>
    <lineage>
        <taxon>Eukaryota</taxon>
        <taxon>Fungi</taxon>
        <taxon>Dikarya</taxon>
        <taxon>Basidiomycota</taxon>
        <taxon>Agaricomycotina</taxon>
        <taxon>Agaricomycetes</taxon>
        <taxon>Agaricomycetidae</taxon>
        <taxon>Agaricales</taxon>
        <taxon>Agaricineae</taxon>
        <taxon>Hymenogastraceae</taxon>
        <taxon>Gymnopilus</taxon>
    </lineage>
</organism>
<keyword evidence="4" id="KW-1185">Reference proteome</keyword>
<accession>A0A9P5P0C1</accession>
<dbReference type="InterPro" id="IPR011009">
    <property type="entry name" value="Kinase-like_dom_sf"/>
</dbReference>
<proteinExistence type="predicted"/>
<feature type="compositionally biased region" description="Pro residues" evidence="1">
    <location>
        <begin position="131"/>
        <end position="140"/>
    </location>
</feature>
<evidence type="ECO:0000256" key="1">
    <source>
        <dbReference type="SAM" id="MobiDB-lite"/>
    </source>
</evidence>
<comment type="caution">
    <text evidence="3">The sequence shown here is derived from an EMBL/GenBank/DDBJ whole genome shotgun (WGS) entry which is preliminary data.</text>
</comment>
<feature type="domain" description="Aminoglycoside phosphotransferase" evidence="2">
    <location>
        <begin position="197"/>
        <end position="245"/>
    </location>
</feature>
<dbReference type="AlphaFoldDB" id="A0A9P5P0C1"/>
<feature type="region of interest" description="Disordered" evidence="1">
    <location>
        <begin position="127"/>
        <end position="146"/>
    </location>
</feature>
<evidence type="ECO:0000259" key="2">
    <source>
        <dbReference type="Pfam" id="PF01636"/>
    </source>
</evidence>
<dbReference type="OrthoDB" id="4177236at2759"/>
<dbReference type="PANTHER" id="PTHR21310">
    <property type="entry name" value="AMINOGLYCOSIDE PHOSPHOTRANSFERASE-RELATED-RELATED"/>
    <property type="match status" value="1"/>
</dbReference>